<evidence type="ECO:0000256" key="1">
    <source>
        <dbReference type="SAM" id="MobiDB-lite"/>
    </source>
</evidence>
<protein>
    <recommendedName>
        <fullName evidence="6">TIGR02679 family protein</fullName>
    </recommendedName>
</protein>
<feature type="domain" description="Conserved hypothetical protein CHP02679 N terminus" evidence="3">
    <location>
        <begin position="160"/>
        <end position="278"/>
    </location>
</feature>
<dbReference type="Pfam" id="PF09664">
    <property type="entry name" value="DUF2399"/>
    <property type="match status" value="1"/>
</dbReference>
<proteinExistence type="predicted"/>
<feature type="region of interest" description="Disordered" evidence="1">
    <location>
        <begin position="122"/>
        <end position="147"/>
    </location>
</feature>
<dbReference type="HOGENOM" id="CLU_035709_0_0_11"/>
<evidence type="ECO:0000259" key="3">
    <source>
        <dbReference type="Pfam" id="PF11796"/>
    </source>
</evidence>
<accession>E6S7R0</accession>
<dbReference type="STRING" id="710696.Intca_1452"/>
<sequence length="472" mass="49871">MAEPAPQWLHGDRLRRVWDHVGDALERRALQPRGTLEVAGLSRDERHALSDVVGSPVTGATVRLRLADLDHRFRARTGRGVAEVVTWVTGRVLVDRAAQRRDAIALRQGPFDAAREWLLKELPGSSGSGPGAPVSGPGAPVSGGHAAGAPQASVGLIPAAATGWVDDWLAALRRDGVLTAGSDSTSVLITALRVLEGCGAFGNGPAKAHARTDLAARITGSSHGLDDGSKVALVVLRAAAARSGTRLPRSASERRRLWEALGVVVDRVSATCLVWNITPAPMPAASTPRLAGPGLSGTAAHRTDGGPPAPGAADARVAPRHLTWWDLDSGVAFLKEQRILVCENPRILEAIAERGPTAERIGLVCTMGRANLVVREVLRRLVTSGAVLRYHGDFDWAGVALANSCLAEFGADPWLMGPDDYHGGHGSEPLSGRPIEADWDQELAAAMRARGVAVHEEAVLESLVERLPELWS</sequence>
<dbReference type="EMBL" id="CP002343">
    <property type="protein sequence ID" value="ADU47967.1"/>
    <property type="molecule type" value="Genomic_DNA"/>
</dbReference>
<dbReference type="Proteomes" id="UP000008914">
    <property type="component" value="Chromosome"/>
</dbReference>
<dbReference type="Pfam" id="PF11796">
    <property type="entry name" value="DUF3323"/>
    <property type="match status" value="2"/>
</dbReference>
<dbReference type="InterPro" id="IPR024465">
    <property type="entry name" value="DUF2399"/>
</dbReference>
<dbReference type="AlphaFoldDB" id="E6S7R0"/>
<evidence type="ECO:0000313" key="5">
    <source>
        <dbReference type="Proteomes" id="UP000008914"/>
    </source>
</evidence>
<feature type="region of interest" description="Disordered" evidence="1">
    <location>
        <begin position="291"/>
        <end position="313"/>
    </location>
</feature>
<evidence type="ECO:0000313" key="4">
    <source>
        <dbReference type="EMBL" id="ADU47967.1"/>
    </source>
</evidence>
<reference evidence="4 5" key="1">
    <citation type="journal article" date="2010" name="Stand. Genomic Sci.">
        <title>Complete genome sequence of Intrasporangium calvum type strain (7 KIP).</title>
        <authorList>
            <person name="Del Rio T.G."/>
            <person name="Chertkov O."/>
            <person name="Yasawong M."/>
            <person name="Lucas S."/>
            <person name="Deshpande S."/>
            <person name="Cheng J.F."/>
            <person name="Detter C."/>
            <person name="Tapia R."/>
            <person name="Han C."/>
            <person name="Goodwin L."/>
            <person name="Pitluck S."/>
            <person name="Liolios K."/>
            <person name="Ivanova N."/>
            <person name="Mavromatis K."/>
            <person name="Pati A."/>
            <person name="Chen A."/>
            <person name="Palaniappan K."/>
            <person name="Land M."/>
            <person name="Hauser L."/>
            <person name="Chang Y.J."/>
            <person name="Jeffries C.D."/>
            <person name="Rohde M."/>
            <person name="Pukall R."/>
            <person name="Sikorski J."/>
            <person name="Goker M."/>
            <person name="Woyke T."/>
            <person name="Bristow J."/>
            <person name="Eisen J.A."/>
            <person name="Markowitz V."/>
            <person name="Hugenholtz P."/>
            <person name="Kyrpides N.C."/>
            <person name="Klenk H.P."/>
            <person name="Lapidus A."/>
        </authorList>
    </citation>
    <scope>NUCLEOTIDE SEQUENCE [LARGE SCALE GENOMIC DNA]</scope>
    <source>
        <strain evidence="5">ATCC 23552 / DSM 43043 / JCM 3097 / NBRC 12989 / 7 KIP</strain>
    </source>
</reference>
<name>E6S7R0_INTC7</name>
<keyword evidence="5" id="KW-1185">Reference proteome</keyword>
<evidence type="ECO:0000259" key="2">
    <source>
        <dbReference type="Pfam" id="PF09664"/>
    </source>
</evidence>
<feature type="compositionally biased region" description="Low complexity" evidence="1">
    <location>
        <begin position="131"/>
        <end position="147"/>
    </location>
</feature>
<evidence type="ECO:0008006" key="6">
    <source>
        <dbReference type="Google" id="ProtNLM"/>
    </source>
</evidence>
<dbReference type="eggNOG" id="COG4924">
    <property type="taxonomic scope" value="Bacteria"/>
</dbReference>
<dbReference type="RefSeq" id="WP_013492283.1">
    <property type="nucleotide sequence ID" value="NC_014830.1"/>
</dbReference>
<organism evidence="4 5">
    <name type="scientific">Intrasporangium calvum (strain ATCC 23552 / DSM 43043 / JCM 3097 / NBRC 12989 / NCIMB 10167 / NRRL B-3866 / 7 KIP)</name>
    <dbReference type="NCBI Taxonomy" id="710696"/>
    <lineage>
        <taxon>Bacteria</taxon>
        <taxon>Bacillati</taxon>
        <taxon>Actinomycetota</taxon>
        <taxon>Actinomycetes</taxon>
        <taxon>Micrococcales</taxon>
        <taxon>Intrasporangiaceae</taxon>
        <taxon>Intrasporangium</taxon>
    </lineage>
</organism>
<feature type="domain" description="DUF2399" evidence="2">
    <location>
        <begin position="324"/>
        <end position="467"/>
    </location>
</feature>
<dbReference type="KEGG" id="ica:Intca_1452"/>
<dbReference type="InterPro" id="IPR024466">
    <property type="entry name" value="CHP02679_N"/>
</dbReference>
<feature type="domain" description="Conserved hypothetical protein CHP02679 N terminus" evidence="3">
    <location>
        <begin position="33"/>
        <end position="115"/>
    </location>
</feature>
<gene>
    <name evidence="4" type="ordered locus">Intca_1452</name>
</gene>
<dbReference type="OrthoDB" id="8188786at2"/>